<organism evidence="1 2">
    <name type="scientific">Vibrio hangzhouensis</name>
    <dbReference type="NCBI Taxonomy" id="462991"/>
    <lineage>
        <taxon>Bacteria</taxon>
        <taxon>Pseudomonadati</taxon>
        <taxon>Pseudomonadota</taxon>
        <taxon>Gammaproteobacteria</taxon>
        <taxon>Vibrionales</taxon>
        <taxon>Vibrionaceae</taxon>
        <taxon>Vibrio</taxon>
    </lineage>
</organism>
<evidence type="ECO:0008006" key="3">
    <source>
        <dbReference type="Google" id="ProtNLM"/>
    </source>
</evidence>
<gene>
    <name evidence="1" type="ORF">SAMN04488244_103284</name>
</gene>
<reference evidence="2" key="1">
    <citation type="submission" date="2016-10" db="EMBL/GenBank/DDBJ databases">
        <authorList>
            <person name="Varghese N."/>
            <person name="Submissions S."/>
        </authorList>
    </citation>
    <scope>NUCLEOTIDE SEQUENCE [LARGE SCALE GENOMIC DNA]</scope>
    <source>
        <strain evidence="2">CGMCC 1.7062</strain>
    </source>
</reference>
<evidence type="ECO:0000313" key="2">
    <source>
        <dbReference type="Proteomes" id="UP000236721"/>
    </source>
</evidence>
<dbReference type="Proteomes" id="UP000236721">
    <property type="component" value="Unassembled WGS sequence"/>
</dbReference>
<name>A0A1H5USI3_9VIBR</name>
<dbReference type="Pfam" id="PF08907">
    <property type="entry name" value="DUF1853"/>
    <property type="match status" value="1"/>
</dbReference>
<sequence length="268" mass="30989">MSKGKRKEYTMQTIKDFITWISESQSLVTGHTSVAKGFPKASSRSSSQDYSEYLGNPRLGFLYQELCRRLFEQSDSHSVFAEEIQLQHDGRTLGAIDFLIEKPDQQQLEHWEVAIKFYLLKDGLWYGPNAKDRLDKKVNRMLEHQLKMSDTPAFKAQFPDIVSPSQHLLMQGRLYINPFDQEKTPTHCLGLDINPQRITGYWCYQSQFHRITEPLYPLTKPLWAIGHIGDTRGAYSPVTALPSHFIHCQSQSGQFWFVVPDDWPQSSM</sequence>
<dbReference type="EMBL" id="FNVG01000003">
    <property type="protein sequence ID" value="SEF77391.1"/>
    <property type="molecule type" value="Genomic_DNA"/>
</dbReference>
<dbReference type="AlphaFoldDB" id="A0A1H5USI3"/>
<accession>A0A1H5USI3</accession>
<evidence type="ECO:0000313" key="1">
    <source>
        <dbReference type="EMBL" id="SEF77391.1"/>
    </source>
</evidence>
<dbReference type="InterPro" id="IPR015003">
    <property type="entry name" value="DUF1853"/>
</dbReference>
<keyword evidence="2" id="KW-1185">Reference proteome</keyword>
<protein>
    <recommendedName>
        <fullName evidence="3">DUF1853 family protein</fullName>
    </recommendedName>
</protein>
<proteinExistence type="predicted"/>